<dbReference type="AlphaFoldDB" id="A0A2G4RDA2"/>
<comment type="caution">
    <text evidence="3">The sequence shown here is derived from an EMBL/GenBank/DDBJ whole genome shotgun (WGS) entry which is preliminary data.</text>
</comment>
<feature type="domain" description="Resolvase/invertase-type recombinase catalytic" evidence="2">
    <location>
        <begin position="2"/>
        <end position="138"/>
    </location>
</feature>
<dbReference type="EMBL" id="PEBQ01000093">
    <property type="protein sequence ID" value="PHY94480.1"/>
    <property type="molecule type" value="Genomic_DNA"/>
</dbReference>
<dbReference type="GO" id="GO:0000150">
    <property type="term" value="F:DNA strand exchange activity"/>
    <property type="evidence" value="ECO:0007669"/>
    <property type="project" value="InterPro"/>
</dbReference>
<accession>A0A2G4RDA2</accession>
<sequence length="184" mass="20888">MVVGYISADCPFISKKEQVKKLEEFGCSSIIVKSFAKTGLPFVQFVAQLKAGSTIVVARMDCIVSSWRHLRNIIMQVQQKNCTLTSLDEPWANTTAERGILMLEVLIGIEDLEKRFIRHRMSCGRQKAISAWCRIGRPRKLTQQHFQDMAQARAKGLTLREIAQQHNVSISMVSRILQKLKVIS</sequence>
<protein>
    <submittedName>
        <fullName evidence="3">DNA resolvase</fullName>
    </submittedName>
</protein>
<proteinExistence type="inferred from homology"/>
<dbReference type="Pfam" id="PF00239">
    <property type="entry name" value="Resolvase"/>
    <property type="match status" value="1"/>
</dbReference>
<dbReference type="InterPro" id="IPR036162">
    <property type="entry name" value="Resolvase-like_N_sf"/>
</dbReference>
<name>A0A2G4RDA2_9PROT</name>
<dbReference type="OrthoDB" id="7225313at2"/>
<dbReference type="GO" id="GO:0003677">
    <property type="term" value="F:DNA binding"/>
    <property type="evidence" value="ECO:0007669"/>
    <property type="project" value="InterPro"/>
</dbReference>
<keyword evidence="4" id="KW-1185">Reference proteome</keyword>
<comment type="similarity">
    <text evidence="1">Belongs to the site-specific recombinase resolvase family.</text>
</comment>
<dbReference type="InterPro" id="IPR009057">
    <property type="entry name" value="Homeodomain-like_sf"/>
</dbReference>
<dbReference type="Gene3D" id="1.10.10.60">
    <property type="entry name" value="Homeodomain-like"/>
    <property type="match status" value="1"/>
</dbReference>
<dbReference type="Proteomes" id="UP000228751">
    <property type="component" value="Unassembled WGS sequence"/>
</dbReference>
<evidence type="ECO:0000259" key="2">
    <source>
        <dbReference type="SMART" id="SM00857"/>
    </source>
</evidence>
<dbReference type="SUPFAM" id="SSF46689">
    <property type="entry name" value="Homeodomain-like"/>
    <property type="match status" value="1"/>
</dbReference>
<evidence type="ECO:0000313" key="4">
    <source>
        <dbReference type="Proteomes" id="UP000228751"/>
    </source>
</evidence>
<gene>
    <name evidence="3" type="ORF">CSR02_06035</name>
</gene>
<dbReference type="RefSeq" id="WP_099541116.1">
    <property type="nucleotide sequence ID" value="NZ_PEBQ01000093.1"/>
</dbReference>
<dbReference type="InterPro" id="IPR006119">
    <property type="entry name" value="Resolv_N"/>
</dbReference>
<dbReference type="SUPFAM" id="SSF53041">
    <property type="entry name" value="Resolvase-like"/>
    <property type="match status" value="1"/>
</dbReference>
<dbReference type="SMART" id="SM00857">
    <property type="entry name" value="Resolvase"/>
    <property type="match status" value="1"/>
</dbReference>
<evidence type="ECO:0000256" key="1">
    <source>
        <dbReference type="ARBA" id="ARBA00009913"/>
    </source>
</evidence>
<reference evidence="3 4" key="1">
    <citation type="submission" date="2017-10" db="EMBL/GenBank/DDBJ databases">
        <title>Genomic analysis of the genus Acetobacter.</title>
        <authorList>
            <person name="Kim K.H."/>
            <person name="Chun B.H."/>
            <person name="Son A.R."/>
            <person name="Jeon C.O."/>
        </authorList>
    </citation>
    <scope>NUCLEOTIDE SEQUENCE [LARGE SCALE GENOMIC DNA]</scope>
    <source>
        <strain evidence="3 4">LHT 2458</strain>
    </source>
</reference>
<dbReference type="Gene3D" id="3.40.50.1390">
    <property type="entry name" value="Resolvase, N-terminal catalytic domain"/>
    <property type="match status" value="1"/>
</dbReference>
<evidence type="ECO:0000313" key="3">
    <source>
        <dbReference type="EMBL" id="PHY94480.1"/>
    </source>
</evidence>
<organism evidence="3 4">
    <name type="scientific">Acetobacter pomorum</name>
    <dbReference type="NCBI Taxonomy" id="65959"/>
    <lineage>
        <taxon>Bacteria</taxon>
        <taxon>Pseudomonadati</taxon>
        <taxon>Pseudomonadota</taxon>
        <taxon>Alphaproteobacteria</taxon>
        <taxon>Acetobacterales</taxon>
        <taxon>Acetobacteraceae</taxon>
        <taxon>Acetobacter</taxon>
    </lineage>
</organism>